<evidence type="ECO:0000256" key="3">
    <source>
        <dbReference type="ARBA" id="ARBA00030757"/>
    </source>
</evidence>
<dbReference type="Proteomes" id="UP001501310">
    <property type="component" value="Unassembled WGS sequence"/>
</dbReference>
<keyword evidence="5" id="KW-1185">Reference proteome</keyword>
<sequence length="210" mass="21510">MDFAQARRAMVDSQLRPQAVTDPLVVAAMASVPRESFVPAASTAIAYIDRIVPLDASRGLSPAASVGRMLTELECRAGERALVVGAGSGYSSAVLAAMGLEVVAVESDPALFAQLGALHGVTAVAGPLEQGAPDHGPYDVILIDGQVEQLPDALVEQLKPGGRLAAGLLEGGVPRLMLGTRSVHGFGLKSIADASMAPLPGFARPAAFTF</sequence>
<dbReference type="Pfam" id="PF01135">
    <property type="entry name" value="PCMT"/>
    <property type="match status" value="1"/>
</dbReference>
<accession>A0ABP7SFB3</accession>
<dbReference type="PANTHER" id="PTHR11579:SF18">
    <property type="entry name" value="PROTEIN-L-ISOASPARTATE O-METHYLTRANSFERASE"/>
    <property type="match status" value="1"/>
</dbReference>
<evidence type="ECO:0000313" key="5">
    <source>
        <dbReference type="Proteomes" id="UP001501310"/>
    </source>
</evidence>
<reference evidence="5" key="1">
    <citation type="journal article" date="2019" name="Int. J. Syst. Evol. Microbiol.">
        <title>The Global Catalogue of Microorganisms (GCM) 10K type strain sequencing project: providing services to taxonomists for standard genome sequencing and annotation.</title>
        <authorList>
            <consortium name="The Broad Institute Genomics Platform"/>
            <consortium name="The Broad Institute Genome Sequencing Center for Infectious Disease"/>
            <person name="Wu L."/>
            <person name="Ma J."/>
        </authorList>
    </citation>
    <scope>NUCLEOTIDE SEQUENCE [LARGE SCALE GENOMIC DNA]</scope>
    <source>
        <strain evidence="5">JCM 16603</strain>
    </source>
</reference>
<dbReference type="InterPro" id="IPR029063">
    <property type="entry name" value="SAM-dependent_MTases_sf"/>
</dbReference>
<evidence type="ECO:0000256" key="1">
    <source>
        <dbReference type="ARBA" id="ARBA00005369"/>
    </source>
</evidence>
<proteinExistence type="inferred from homology"/>
<comment type="caution">
    <text evidence="4">The sequence shown here is derived from an EMBL/GenBank/DDBJ whole genome shotgun (WGS) entry which is preliminary data.</text>
</comment>
<protein>
    <recommendedName>
        <fullName evidence="2">Protein-L-isoaspartate O-methyltransferase</fullName>
    </recommendedName>
    <alternativeName>
        <fullName evidence="3">Protein L-isoaspartyl methyltransferase</fullName>
    </alternativeName>
</protein>
<evidence type="ECO:0000313" key="4">
    <source>
        <dbReference type="EMBL" id="GAA4011053.1"/>
    </source>
</evidence>
<dbReference type="SUPFAM" id="SSF53335">
    <property type="entry name" value="S-adenosyl-L-methionine-dependent methyltransferases"/>
    <property type="match status" value="1"/>
</dbReference>
<dbReference type="RefSeq" id="WP_344711336.1">
    <property type="nucleotide sequence ID" value="NZ_BAAAZD010000002.1"/>
</dbReference>
<organism evidence="4 5">
    <name type="scientific">Sphingomonas humi</name>
    <dbReference type="NCBI Taxonomy" id="335630"/>
    <lineage>
        <taxon>Bacteria</taxon>
        <taxon>Pseudomonadati</taxon>
        <taxon>Pseudomonadota</taxon>
        <taxon>Alphaproteobacteria</taxon>
        <taxon>Sphingomonadales</taxon>
        <taxon>Sphingomonadaceae</taxon>
        <taxon>Sphingomonas</taxon>
    </lineage>
</organism>
<name>A0ABP7SFB3_9SPHN</name>
<gene>
    <name evidence="4" type="ORF">GCM10022211_27170</name>
</gene>
<dbReference type="CDD" id="cd02440">
    <property type="entry name" value="AdoMet_MTases"/>
    <property type="match status" value="1"/>
</dbReference>
<dbReference type="PANTHER" id="PTHR11579">
    <property type="entry name" value="PROTEIN-L-ISOASPARTATE O-METHYLTRANSFERASE"/>
    <property type="match status" value="1"/>
</dbReference>
<dbReference type="InterPro" id="IPR000682">
    <property type="entry name" value="PCMT"/>
</dbReference>
<dbReference type="EMBL" id="BAAAZD010000002">
    <property type="protein sequence ID" value="GAA4011053.1"/>
    <property type="molecule type" value="Genomic_DNA"/>
</dbReference>
<evidence type="ECO:0000256" key="2">
    <source>
        <dbReference type="ARBA" id="ARBA00013346"/>
    </source>
</evidence>
<dbReference type="Gene3D" id="3.40.50.150">
    <property type="entry name" value="Vaccinia Virus protein VP39"/>
    <property type="match status" value="1"/>
</dbReference>
<comment type="similarity">
    <text evidence="1">Belongs to the methyltransferase superfamily. L-isoaspartyl/D-aspartyl protein methyltransferase family.</text>
</comment>